<dbReference type="EMBL" id="UINC01067985">
    <property type="protein sequence ID" value="SVC00198.1"/>
    <property type="molecule type" value="Genomic_DNA"/>
</dbReference>
<reference evidence="1" key="1">
    <citation type="submission" date="2018-05" db="EMBL/GenBank/DDBJ databases">
        <authorList>
            <person name="Lanie J.A."/>
            <person name="Ng W.-L."/>
            <person name="Kazmierczak K.M."/>
            <person name="Andrzejewski T.M."/>
            <person name="Davidsen T.M."/>
            <person name="Wayne K.J."/>
            <person name="Tettelin H."/>
            <person name="Glass J.I."/>
            <person name="Rusch D."/>
            <person name="Podicherti R."/>
            <person name="Tsui H.-C.T."/>
            <person name="Winkler M.E."/>
        </authorList>
    </citation>
    <scope>NUCLEOTIDE SEQUENCE</scope>
</reference>
<protein>
    <submittedName>
        <fullName evidence="1">Uncharacterized protein</fullName>
    </submittedName>
</protein>
<proteinExistence type="predicted"/>
<evidence type="ECO:0000313" key="1">
    <source>
        <dbReference type="EMBL" id="SVC00198.1"/>
    </source>
</evidence>
<dbReference type="AlphaFoldDB" id="A0A382IKU5"/>
<accession>A0A382IKU5</accession>
<name>A0A382IKU5_9ZZZZ</name>
<organism evidence="1">
    <name type="scientific">marine metagenome</name>
    <dbReference type="NCBI Taxonomy" id="408172"/>
    <lineage>
        <taxon>unclassified sequences</taxon>
        <taxon>metagenomes</taxon>
        <taxon>ecological metagenomes</taxon>
    </lineage>
</organism>
<sequence>MFARENGFKLYKAATFFRETSE</sequence>
<gene>
    <name evidence="1" type="ORF">METZ01_LOCUS253052</name>
</gene>